<dbReference type="PANTHER" id="PTHR21431">
    <property type="entry name" value="PREFOLDIN SUBUNIT 6"/>
    <property type="match status" value="1"/>
</dbReference>
<dbReference type="GO" id="GO:0005737">
    <property type="term" value="C:cytoplasm"/>
    <property type="evidence" value="ECO:0007669"/>
    <property type="project" value="TreeGrafter"/>
</dbReference>
<dbReference type="CDD" id="cd23161">
    <property type="entry name" value="Prefoldin_6"/>
    <property type="match status" value="1"/>
</dbReference>
<dbReference type="GeneID" id="37013386"/>
<dbReference type="InterPro" id="IPR002777">
    <property type="entry name" value="PFD_beta-like"/>
</dbReference>
<dbReference type="STRING" id="1684307.A0A316UEW0"/>
<evidence type="ECO:0000313" key="5">
    <source>
        <dbReference type="Proteomes" id="UP000245942"/>
    </source>
</evidence>
<dbReference type="RefSeq" id="XP_025350101.1">
    <property type="nucleotide sequence ID" value="XM_025491652.1"/>
</dbReference>
<gene>
    <name evidence="4" type="ORF">BCV69DRAFT_280550</name>
</gene>
<evidence type="ECO:0000256" key="2">
    <source>
        <dbReference type="ARBA" id="ARBA00023186"/>
    </source>
</evidence>
<dbReference type="Gene3D" id="1.10.287.370">
    <property type="match status" value="1"/>
</dbReference>
<keyword evidence="3" id="KW-0175">Coiled coil</keyword>
<name>A0A316UEW0_9BASI</name>
<dbReference type="FunFam" id="1.10.287.370:FF:000003">
    <property type="entry name" value="Prefoldin subunit 6"/>
    <property type="match status" value="1"/>
</dbReference>
<keyword evidence="5" id="KW-1185">Reference proteome</keyword>
<dbReference type="AlphaFoldDB" id="A0A316UEW0"/>
<dbReference type="OrthoDB" id="248120at2759"/>
<sequence>MSSSSSSASGSLQELTTTFTKLQTQYTTLIEARQRLDSQLSENVQVQKEFKGLKEENQVYKLIGPVLMKVEQVEARGNVDKRIEYIRGEIKRVEQQIAEVGGQTESKRMQIIKLQQEQQRSAAGAAG</sequence>
<evidence type="ECO:0000256" key="1">
    <source>
        <dbReference type="ARBA" id="ARBA00008045"/>
    </source>
</evidence>
<accession>A0A316UEW0</accession>
<dbReference type="PANTHER" id="PTHR21431:SF0">
    <property type="entry name" value="PREFOLDIN SUBUNIT 6"/>
    <property type="match status" value="1"/>
</dbReference>
<dbReference type="GO" id="GO:0051131">
    <property type="term" value="P:chaperone-mediated protein complex assembly"/>
    <property type="evidence" value="ECO:0007669"/>
    <property type="project" value="TreeGrafter"/>
</dbReference>
<comment type="similarity">
    <text evidence="1">Belongs to the prefoldin subunit beta family.</text>
</comment>
<feature type="coiled-coil region" evidence="3">
    <location>
        <begin position="29"/>
        <end position="56"/>
    </location>
</feature>
<organism evidence="4 5">
    <name type="scientific">Pseudomicrostroma glucosiphilum</name>
    <dbReference type="NCBI Taxonomy" id="1684307"/>
    <lineage>
        <taxon>Eukaryota</taxon>
        <taxon>Fungi</taxon>
        <taxon>Dikarya</taxon>
        <taxon>Basidiomycota</taxon>
        <taxon>Ustilaginomycotina</taxon>
        <taxon>Exobasidiomycetes</taxon>
        <taxon>Microstromatales</taxon>
        <taxon>Microstromatales incertae sedis</taxon>
        <taxon>Pseudomicrostroma</taxon>
    </lineage>
</organism>
<keyword evidence="2" id="KW-0143">Chaperone</keyword>
<dbReference type="SUPFAM" id="SSF46579">
    <property type="entry name" value="Prefoldin"/>
    <property type="match status" value="1"/>
</dbReference>
<dbReference type="Proteomes" id="UP000245942">
    <property type="component" value="Unassembled WGS sequence"/>
</dbReference>
<dbReference type="GO" id="GO:0051087">
    <property type="term" value="F:protein-folding chaperone binding"/>
    <property type="evidence" value="ECO:0007669"/>
    <property type="project" value="TreeGrafter"/>
</dbReference>
<dbReference type="EMBL" id="KZ819322">
    <property type="protein sequence ID" value="PWN22941.1"/>
    <property type="molecule type" value="Genomic_DNA"/>
</dbReference>
<protein>
    <submittedName>
        <fullName evidence="4">Prefoldin</fullName>
    </submittedName>
</protein>
<reference evidence="4 5" key="1">
    <citation type="journal article" date="2018" name="Mol. Biol. Evol.">
        <title>Broad Genomic Sampling Reveals a Smut Pathogenic Ancestry of the Fungal Clade Ustilaginomycotina.</title>
        <authorList>
            <person name="Kijpornyongpan T."/>
            <person name="Mondo S.J."/>
            <person name="Barry K."/>
            <person name="Sandor L."/>
            <person name="Lee J."/>
            <person name="Lipzen A."/>
            <person name="Pangilinan J."/>
            <person name="LaButti K."/>
            <person name="Hainaut M."/>
            <person name="Henrissat B."/>
            <person name="Grigoriev I.V."/>
            <person name="Spatafora J.W."/>
            <person name="Aime M.C."/>
        </authorList>
    </citation>
    <scope>NUCLEOTIDE SEQUENCE [LARGE SCALE GENOMIC DNA]</scope>
    <source>
        <strain evidence="4 5">MCA 4718</strain>
    </source>
</reference>
<dbReference type="GO" id="GO:0016272">
    <property type="term" value="C:prefoldin complex"/>
    <property type="evidence" value="ECO:0007669"/>
    <property type="project" value="InterPro"/>
</dbReference>
<dbReference type="InterPro" id="IPR009053">
    <property type="entry name" value="Prefoldin"/>
</dbReference>
<proteinExistence type="inferred from homology"/>
<evidence type="ECO:0000313" key="4">
    <source>
        <dbReference type="EMBL" id="PWN22941.1"/>
    </source>
</evidence>
<dbReference type="GO" id="GO:0051082">
    <property type="term" value="F:unfolded protein binding"/>
    <property type="evidence" value="ECO:0007669"/>
    <property type="project" value="InterPro"/>
</dbReference>
<evidence type="ECO:0000256" key="3">
    <source>
        <dbReference type="SAM" id="Coils"/>
    </source>
</evidence>
<dbReference type="GO" id="GO:0006457">
    <property type="term" value="P:protein folding"/>
    <property type="evidence" value="ECO:0007669"/>
    <property type="project" value="InterPro"/>
</dbReference>
<dbReference type="Pfam" id="PF01920">
    <property type="entry name" value="Prefoldin_2"/>
    <property type="match status" value="1"/>
</dbReference>